<organism evidence="14 15">
    <name type="scientific">Enterobacillus tribolii</name>
    <dbReference type="NCBI Taxonomy" id="1487935"/>
    <lineage>
        <taxon>Bacteria</taxon>
        <taxon>Pseudomonadati</taxon>
        <taxon>Pseudomonadota</taxon>
        <taxon>Gammaproteobacteria</taxon>
        <taxon>Enterobacterales</taxon>
        <taxon>Hafniaceae</taxon>
        <taxon>Enterobacillus</taxon>
    </lineage>
</organism>
<evidence type="ECO:0000256" key="8">
    <source>
        <dbReference type="ARBA" id="ARBA00022692"/>
    </source>
</evidence>
<evidence type="ECO:0000256" key="2">
    <source>
        <dbReference type="ARBA" id="ARBA00004377"/>
    </source>
</evidence>
<dbReference type="PANTHER" id="PTHR37531:SF1">
    <property type="entry name" value="HEME EXPORTER PROTEIN D"/>
    <property type="match status" value="1"/>
</dbReference>
<dbReference type="RefSeq" id="WP_115460364.1">
    <property type="nucleotide sequence ID" value="NZ_QRAP01000015.1"/>
</dbReference>
<keyword evidence="8 12" id="KW-0812">Transmembrane</keyword>
<feature type="transmembrane region" description="Helical" evidence="12">
    <location>
        <begin position="20"/>
        <end position="41"/>
    </location>
</feature>
<comment type="similarity">
    <text evidence="3 12">Belongs to the CcmD/CycX/HelD family.</text>
</comment>
<keyword evidence="6 12" id="KW-1003">Cell membrane</keyword>
<comment type="subcellular location">
    <subcellularLocation>
        <location evidence="2 12">Cell inner membrane</location>
        <topology evidence="2 12">Single-pass membrane protein</topology>
    </subcellularLocation>
</comment>
<evidence type="ECO:0000256" key="13">
    <source>
        <dbReference type="SAM" id="MobiDB-lite"/>
    </source>
</evidence>
<comment type="caution">
    <text evidence="14">The sequence shown here is derived from an EMBL/GenBank/DDBJ whole genome shotgun (WGS) entry which is preliminary data.</text>
</comment>
<dbReference type="GO" id="GO:0005886">
    <property type="term" value="C:plasma membrane"/>
    <property type="evidence" value="ECO:0007669"/>
    <property type="project" value="UniProtKB-SubCell"/>
</dbReference>
<reference evidence="14 15" key="1">
    <citation type="submission" date="2018-07" db="EMBL/GenBank/DDBJ databases">
        <title>Genomic Encyclopedia of Type Strains, Phase IV (KMG-IV): sequencing the most valuable type-strain genomes for metagenomic binning, comparative biology and taxonomic classification.</title>
        <authorList>
            <person name="Goeker M."/>
        </authorList>
    </citation>
    <scope>NUCLEOTIDE SEQUENCE [LARGE SCALE GENOMIC DNA]</scope>
    <source>
        <strain evidence="14 15">DSM 103736</strain>
    </source>
</reference>
<evidence type="ECO:0000256" key="3">
    <source>
        <dbReference type="ARBA" id="ARBA00008741"/>
    </source>
</evidence>
<proteinExistence type="inferred from homology"/>
<evidence type="ECO:0000256" key="9">
    <source>
        <dbReference type="ARBA" id="ARBA00022748"/>
    </source>
</evidence>
<accession>A0A370Q699</accession>
<dbReference type="GO" id="GO:0015886">
    <property type="term" value="P:heme transport"/>
    <property type="evidence" value="ECO:0007669"/>
    <property type="project" value="InterPro"/>
</dbReference>
<dbReference type="InterPro" id="IPR052075">
    <property type="entry name" value="Heme_exporter_D"/>
</dbReference>
<evidence type="ECO:0000256" key="7">
    <source>
        <dbReference type="ARBA" id="ARBA00022519"/>
    </source>
</evidence>
<keyword evidence="11 12" id="KW-0472">Membrane</keyword>
<gene>
    <name evidence="14" type="ORF">C8D90_11512</name>
</gene>
<keyword evidence="7 12" id="KW-0997">Cell inner membrane</keyword>
<feature type="region of interest" description="Disordered" evidence="13">
    <location>
        <begin position="58"/>
        <end position="82"/>
    </location>
</feature>
<dbReference type="GO" id="GO:1903607">
    <property type="term" value="P:cytochrome c biosynthetic process"/>
    <property type="evidence" value="ECO:0007669"/>
    <property type="project" value="TreeGrafter"/>
</dbReference>
<dbReference type="Pfam" id="PF04995">
    <property type="entry name" value="CcmD"/>
    <property type="match status" value="1"/>
</dbReference>
<protein>
    <recommendedName>
        <fullName evidence="4 12">Heme exporter protein D</fullName>
    </recommendedName>
</protein>
<keyword evidence="9 12" id="KW-0201">Cytochrome c-type biogenesis</keyword>
<sequence>MTWAFSSWQDFFAMGGYGFYVWIAVAATLLPLAGLVLHTMIQRRQLLAEVRRRGAREQRIAQARKREETTSERYKSEQQGEN</sequence>
<evidence type="ECO:0000256" key="6">
    <source>
        <dbReference type="ARBA" id="ARBA00022475"/>
    </source>
</evidence>
<evidence type="ECO:0000256" key="12">
    <source>
        <dbReference type="RuleBase" id="RU363101"/>
    </source>
</evidence>
<evidence type="ECO:0000313" key="14">
    <source>
        <dbReference type="EMBL" id="RDK83884.1"/>
    </source>
</evidence>
<keyword evidence="15" id="KW-1185">Reference proteome</keyword>
<evidence type="ECO:0000256" key="11">
    <source>
        <dbReference type="ARBA" id="ARBA00023136"/>
    </source>
</evidence>
<keyword evidence="10 12" id="KW-1133">Transmembrane helix</keyword>
<dbReference type="EMBL" id="QRAP01000015">
    <property type="protein sequence ID" value="RDK83884.1"/>
    <property type="molecule type" value="Genomic_DNA"/>
</dbReference>
<evidence type="ECO:0000313" key="15">
    <source>
        <dbReference type="Proteomes" id="UP000254848"/>
    </source>
</evidence>
<keyword evidence="5 12" id="KW-0813">Transport</keyword>
<dbReference type="NCBIfam" id="TIGR03141">
    <property type="entry name" value="cytochro_ccmD"/>
    <property type="match status" value="1"/>
</dbReference>
<dbReference type="PANTHER" id="PTHR37531">
    <property type="entry name" value="HEME EXPORTER PROTEIN D"/>
    <property type="match status" value="1"/>
</dbReference>
<evidence type="ECO:0000256" key="10">
    <source>
        <dbReference type="ARBA" id="ARBA00022989"/>
    </source>
</evidence>
<evidence type="ECO:0000256" key="5">
    <source>
        <dbReference type="ARBA" id="ARBA00022448"/>
    </source>
</evidence>
<dbReference type="GO" id="GO:0017004">
    <property type="term" value="P:cytochrome complex assembly"/>
    <property type="evidence" value="ECO:0007669"/>
    <property type="project" value="UniProtKB-KW"/>
</dbReference>
<dbReference type="AlphaFoldDB" id="A0A370Q699"/>
<dbReference type="OrthoDB" id="9815607at2"/>
<name>A0A370Q699_9GAMM</name>
<dbReference type="InterPro" id="IPR007078">
    <property type="entry name" value="Haem_export_protD_CcmD"/>
</dbReference>
<dbReference type="Proteomes" id="UP000254848">
    <property type="component" value="Unassembled WGS sequence"/>
</dbReference>
<evidence type="ECO:0000256" key="1">
    <source>
        <dbReference type="ARBA" id="ARBA00002442"/>
    </source>
</evidence>
<evidence type="ECO:0000256" key="4">
    <source>
        <dbReference type="ARBA" id="ARBA00016461"/>
    </source>
</evidence>
<comment type="function">
    <text evidence="1 12">Required for the export of heme to the periplasm for the biogenesis of c-type cytochromes.</text>
</comment>